<organism evidence="3 4">
    <name type="scientific">Schwartzia succinivorans DSM 10502</name>
    <dbReference type="NCBI Taxonomy" id="1123243"/>
    <lineage>
        <taxon>Bacteria</taxon>
        <taxon>Bacillati</taxon>
        <taxon>Bacillota</taxon>
        <taxon>Negativicutes</taxon>
        <taxon>Selenomonadales</taxon>
        <taxon>Selenomonadaceae</taxon>
        <taxon>Schwartzia</taxon>
    </lineage>
</organism>
<keyword evidence="4" id="KW-1185">Reference proteome</keyword>
<dbReference type="Gene3D" id="3.60.40.10">
    <property type="entry name" value="PPM-type phosphatase domain"/>
    <property type="match status" value="1"/>
</dbReference>
<dbReference type="Proteomes" id="UP000184404">
    <property type="component" value="Unassembled WGS sequence"/>
</dbReference>
<dbReference type="AlphaFoldDB" id="A0A1M4XA65"/>
<dbReference type="STRING" id="1123243.SAMN02745190_01412"/>
<feature type="region of interest" description="Disordered" evidence="1">
    <location>
        <begin position="1"/>
        <end position="22"/>
    </location>
</feature>
<dbReference type="RefSeq" id="WP_072935496.1">
    <property type="nucleotide sequence ID" value="NZ_FQUG01000005.1"/>
</dbReference>
<dbReference type="OrthoDB" id="9805674at2"/>
<protein>
    <submittedName>
        <fullName evidence="3">Protein phosphatase 2C</fullName>
    </submittedName>
</protein>
<name>A0A1M4XA65_9FIRM</name>
<evidence type="ECO:0000313" key="4">
    <source>
        <dbReference type="Proteomes" id="UP000184404"/>
    </source>
</evidence>
<accession>A0A1M4XA65</accession>
<feature type="domain" description="PPM-type phosphatase" evidence="2">
    <location>
        <begin position="11"/>
        <end position="225"/>
    </location>
</feature>
<evidence type="ECO:0000313" key="3">
    <source>
        <dbReference type="EMBL" id="SHE90374.1"/>
    </source>
</evidence>
<proteinExistence type="predicted"/>
<dbReference type="Pfam" id="PF13672">
    <property type="entry name" value="PP2C_2"/>
    <property type="match status" value="1"/>
</dbReference>
<evidence type="ECO:0000256" key="1">
    <source>
        <dbReference type="SAM" id="MobiDB-lite"/>
    </source>
</evidence>
<dbReference type="InterPro" id="IPR001932">
    <property type="entry name" value="PPM-type_phosphatase-like_dom"/>
</dbReference>
<dbReference type="SUPFAM" id="SSF81606">
    <property type="entry name" value="PP2C-like"/>
    <property type="match status" value="1"/>
</dbReference>
<gene>
    <name evidence="3" type="ORF">SAMN02745190_01412</name>
</gene>
<dbReference type="EMBL" id="FQUG01000005">
    <property type="protein sequence ID" value="SHE90374.1"/>
    <property type="molecule type" value="Genomic_DNA"/>
</dbReference>
<dbReference type="InterPro" id="IPR036457">
    <property type="entry name" value="PPM-type-like_dom_sf"/>
</dbReference>
<reference evidence="3 4" key="1">
    <citation type="submission" date="2016-11" db="EMBL/GenBank/DDBJ databases">
        <authorList>
            <person name="Jaros S."/>
            <person name="Januszkiewicz K."/>
            <person name="Wedrychowicz H."/>
        </authorList>
    </citation>
    <scope>NUCLEOTIDE SEQUENCE [LARGE SCALE GENOMIC DNA]</scope>
    <source>
        <strain evidence="3 4">DSM 10502</strain>
    </source>
</reference>
<sequence>MWKAIHGAVQGRSHKRENIPGQDRTYSYAGQNVFCAALADGAGSEPLSHIGAEQAVKAGAVYLCEHFDEFYESGEDKEIQVTKLIDCVRRQLAKTAAEHGLDNIGELSSTLLLAAVKEDKLVTVHIGDGVVAAIVKGKPVVLSGPKNGEYLNVTYFTTSKNVMEGTEIYCGLNRDIEAVVLMSDGSGDNFYDRHKNTLVPILAEIVQKLKHMQEAQAEVQLRGVLEYIAGQNTQDDCSLAVLVQE</sequence>
<evidence type="ECO:0000259" key="2">
    <source>
        <dbReference type="Pfam" id="PF13672"/>
    </source>
</evidence>